<evidence type="ECO:0000313" key="3">
    <source>
        <dbReference type="Proteomes" id="UP000054558"/>
    </source>
</evidence>
<feature type="compositionally biased region" description="Polar residues" evidence="1">
    <location>
        <begin position="35"/>
        <end position="44"/>
    </location>
</feature>
<feature type="compositionally biased region" description="Low complexity" evidence="1">
    <location>
        <begin position="85"/>
        <end position="94"/>
    </location>
</feature>
<feature type="compositionally biased region" description="Polar residues" evidence="1">
    <location>
        <begin position="735"/>
        <end position="748"/>
    </location>
</feature>
<feature type="compositionally biased region" description="Basic and acidic residues" evidence="1">
    <location>
        <begin position="145"/>
        <end position="162"/>
    </location>
</feature>
<accession>A0A1Y1I3V3</accession>
<feature type="region of interest" description="Disordered" evidence="1">
    <location>
        <begin position="26"/>
        <end position="773"/>
    </location>
</feature>
<feature type="compositionally biased region" description="Basic and acidic residues" evidence="1">
    <location>
        <begin position="761"/>
        <end position="773"/>
    </location>
</feature>
<feature type="compositionally biased region" description="Pro residues" evidence="1">
    <location>
        <begin position="236"/>
        <end position="247"/>
    </location>
</feature>
<feature type="compositionally biased region" description="Basic and acidic residues" evidence="1">
    <location>
        <begin position="850"/>
        <end position="878"/>
    </location>
</feature>
<feature type="region of interest" description="Disordered" evidence="1">
    <location>
        <begin position="977"/>
        <end position="1005"/>
    </location>
</feature>
<dbReference type="OrthoDB" id="1929779at2759"/>
<gene>
    <name evidence="2" type="ORF">KFL_002460020</name>
</gene>
<feature type="compositionally biased region" description="Acidic residues" evidence="1">
    <location>
        <begin position="705"/>
        <end position="714"/>
    </location>
</feature>
<feature type="compositionally biased region" description="Pro residues" evidence="1">
    <location>
        <begin position="180"/>
        <end position="190"/>
    </location>
</feature>
<reference evidence="2 3" key="1">
    <citation type="journal article" date="2014" name="Nat. Commun.">
        <title>Klebsormidium flaccidum genome reveals primary factors for plant terrestrial adaptation.</title>
        <authorList>
            <person name="Hori K."/>
            <person name="Maruyama F."/>
            <person name="Fujisawa T."/>
            <person name="Togashi T."/>
            <person name="Yamamoto N."/>
            <person name="Seo M."/>
            <person name="Sato S."/>
            <person name="Yamada T."/>
            <person name="Mori H."/>
            <person name="Tajima N."/>
            <person name="Moriyama T."/>
            <person name="Ikeuchi M."/>
            <person name="Watanabe M."/>
            <person name="Wada H."/>
            <person name="Kobayashi K."/>
            <person name="Saito M."/>
            <person name="Masuda T."/>
            <person name="Sasaki-Sekimoto Y."/>
            <person name="Mashiguchi K."/>
            <person name="Awai K."/>
            <person name="Shimojima M."/>
            <person name="Masuda S."/>
            <person name="Iwai M."/>
            <person name="Nobusawa T."/>
            <person name="Narise T."/>
            <person name="Kondo S."/>
            <person name="Saito H."/>
            <person name="Sato R."/>
            <person name="Murakawa M."/>
            <person name="Ihara Y."/>
            <person name="Oshima-Yamada Y."/>
            <person name="Ohtaka K."/>
            <person name="Satoh M."/>
            <person name="Sonobe K."/>
            <person name="Ishii M."/>
            <person name="Ohtani R."/>
            <person name="Kanamori-Sato M."/>
            <person name="Honoki R."/>
            <person name="Miyazaki D."/>
            <person name="Mochizuki H."/>
            <person name="Umetsu J."/>
            <person name="Higashi K."/>
            <person name="Shibata D."/>
            <person name="Kamiya Y."/>
            <person name="Sato N."/>
            <person name="Nakamura Y."/>
            <person name="Tabata S."/>
            <person name="Ida S."/>
            <person name="Kurokawa K."/>
            <person name="Ohta H."/>
        </authorList>
    </citation>
    <scope>NUCLEOTIDE SEQUENCE [LARGE SCALE GENOMIC DNA]</scope>
    <source>
        <strain evidence="2 3">NIES-2285</strain>
    </source>
</reference>
<sequence>MASSNPLSVTPPRRYQRTGDLLVEDVQKDDEWLYSPSTEPSPVLSNWDDDGAPPNLRTSFDRNLGGQSQMERSNSLRGKLGLEPRSSSRSSSQSVTPHELSPLGSRRPSQEDYVAGMSQRISEARFQDRALDEPSPKQSLFELRTMFRDDNRAKQEVQEGTRRMSAPSPIALRRASSNIPTPPGHAPPSSVPERGVSRESPSPSIIERSLSSGSRIPFAPGSRRSSSVTPSSPAQARPPSPTPPNPSPRRASDGGSHLAAYRPATPESQRPGYAAMQARVKAGLVHLSPSPAREKPPGGLARTPPSSGGSPRVSDRSNLRRASSSPSRNNTARAGVPGQTSAGLSSPATPASTSRVSSAGSFSGRTGPASSSGNMYMTPASGTPGRLYMSPSRTGNKSVNQPAKPAYGSSSTRSLSMGSSSKAGFNSSVPRTFTFLEDPTPKRRGSALEREEMASLTQDTSPAASGGYLFPDEESPRRPVADTNDQSWAHVRTAVAQAKRSRSMGAGSPRDGNGSAKTVGRGDPMRTSSVRSSAERSNLRLSGGLVPPGQTSSFNGGEPQMPAASLLAGKRTGSSGNLAAAEHSPSFAAPSNVNRASYYPPGIAPPGTMFQPEMPSFQPEMPSDVRKQEKAPGVMSSDDESWGPGEGSKDGSVSGESGPWTGSLASEDDELVGGKPDKGGAKAGSKKRRRFRKSRTRFRGTESGVEGDESEIDVDTASLATAGSPLPGNLMTVPPDNQSLPDTASDTMSVDAAEGGAAEGRGSDRLLTRGGRRDGVEVLEPLPDVSIDAEEGVMAVRSEHDVAPAVLVGMESQREADAGRPNLGAAIPTLGGAVLPTVTRDEQSQTEDVLTEKEPASSRGEWRSEDYSFERAEGKPKKAEEVVFPAAANLVGSGLELKERPVVATERSGSAAPVVAESPPPMETDQVSVPASQPRLSFEETPIVAKGSFAAALEGPISGQASPGPVVAARNELNELPVTGPVASSPAAVSERSNGSGPALGKTASQLVVEETAVEKVGMTREGQLPDEIPLKPPASDPKPVAMEVSKAMADEQASKDVPEAAAAETSPVPKPKPPVLSFDDIPVRGVQGIFGERPPVHSPPAESPSPAKPAEKRGPVSDPAAPRPSTAAQEGAPKQGPKGEGVRRIRSAGGSGQAALGLRAGSSGANLEKAIASMNRRNTMRRSSDRSTATGASENYEWERSSLADETYSDISTPSTMLSRKTLEEAAESAIFCSSIVHDLVYQAASLAQEKEDLAKLGKASGELVKLVSKQRGPEIDRIPAAGIGAKRSNGGTASGLEAGKESGKPPKAKKQPACGCTIL</sequence>
<feature type="compositionally biased region" description="Basic and acidic residues" evidence="1">
    <location>
        <begin position="1049"/>
        <end position="1059"/>
    </location>
</feature>
<feature type="compositionally biased region" description="Low complexity" evidence="1">
    <location>
        <begin position="222"/>
        <end position="235"/>
    </location>
</feature>
<feature type="compositionally biased region" description="Polar residues" evidence="1">
    <location>
        <begin position="391"/>
        <end position="401"/>
    </location>
</feature>
<feature type="compositionally biased region" description="Pro residues" evidence="1">
    <location>
        <begin position="1097"/>
        <end position="1108"/>
    </location>
</feature>
<feature type="compositionally biased region" description="Basic and acidic residues" evidence="1">
    <location>
        <begin position="122"/>
        <end position="135"/>
    </location>
</feature>
<dbReference type="EMBL" id="DF237195">
    <property type="protein sequence ID" value="GAQ85625.1"/>
    <property type="molecule type" value="Genomic_DNA"/>
</dbReference>
<keyword evidence="3" id="KW-1185">Reference proteome</keyword>
<protein>
    <submittedName>
        <fullName evidence="2">Uncharacterized protein</fullName>
    </submittedName>
</protein>
<feature type="region of interest" description="Disordered" evidence="1">
    <location>
        <begin position="1017"/>
        <end position="1219"/>
    </location>
</feature>
<organism evidence="2 3">
    <name type="scientific">Klebsormidium nitens</name>
    <name type="common">Green alga</name>
    <name type="synonym">Ulothrix nitens</name>
    <dbReference type="NCBI Taxonomy" id="105231"/>
    <lineage>
        <taxon>Eukaryota</taxon>
        <taxon>Viridiplantae</taxon>
        <taxon>Streptophyta</taxon>
        <taxon>Klebsormidiophyceae</taxon>
        <taxon>Klebsormidiales</taxon>
        <taxon>Klebsormidiaceae</taxon>
        <taxon>Klebsormidium</taxon>
    </lineage>
</organism>
<evidence type="ECO:0000313" key="2">
    <source>
        <dbReference type="EMBL" id="GAQ85625.1"/>
    </source>
</evidence>
<feature type="region of interest" description="Disordered" evidence="1">
    <location>
        <begin position="1279"/>
        <end position="1321"/>
    </location>
</feature>
<feature type="compositionally biased region" description="Low complexity" evidence="1">
    <location>
        <begin position="1154"/>
        <end position="1166"/>
    </location>
</feature>
<feature type="compositionally biased region" description="Polar residues" evidence="1">
    <location>
        <begin position="320"/>
        <end position="375"/>
    </location>
</feature>
<feature type="region of interest" description="Disordered" evidence="1">
    <location>
        <begin position="902"/>
        <end position="934"/>
    </location>
</feature>
<feature type="compositionally biased region" description="Polar residues" evidence="1">
    <location>
        <begin position="1210"/>
        <end position="1219"/>
    </location>
</feature>
<proteinExistence type="predicted"/>
<feature type="compositionally biased region" description="Basic residues" evidence="1">
    <location>
        <begin position="684"/>
        <end position="698"/>
    </location>
</feature>
<feature type="region of interest" description="Disordered" evidence="1">
    <location>
        <begin position="839"/>
        <end position="878"/>
    </location>
</feature>
<feature type="compositionally biased region" description="Low complexity" evidence="1">
    <location>
        <begin position="409"/>
        <end position="421"/>
    </location>
</feature>
<feature type="compositionally biased region" description="Polar residues" evidence="1">
    <location>
        <begin position="65"/>
        <end position="76"/>
    </location>
</feature>
<feature type="compositionally biased region" description="Polar residues" evidence="1">
    <location>
        <begin position="199"/>
        <end position="214"/>
    </location>
</feature>
<feature type="compositionally biased region" description="Polar residues" evidence="1">
    <location>
        <begin position="925"/>
        <end position="934"/>
    </location>
</feature>
<feature type="compositionally biased region" description="Polar residues" evidence="1">
    <location>
        <begin position="422"/>
        <end position="431"/>
    </location>
</feature>
<feature type="region of interest" description="Disordered" evidence="1">
    <location>
        <begin position="1"/>
        <end position="20"/>
    </location>
</feature>
<dbReference type="OMA" id="WRSTKAA"/>
<name>A0A1Y1I3V3_KLENI</name>
<evidence type="ECO:0000256" key="1">
    <source>
        <dbReference type="SAM" id="MobiDB-lite"/>
    </source>
</evidence>
<dbReference type="Proteomes" id="UP000054558">
    <property type="component" value="Unassembled WGS sequence"/>
</dbReference>